<protein>
    <recommendedName>
        <fullName evidence="4">alpha-mannosidase</fullName>
        <ecNumber evidence="4">3.2.1.24</ecNumber>
    </recommendedName>
</protein>
<keyword evidence="10" id="KW-0325">Glycoprotein</keyword>
<dbReference type="GO" id="GO:0030246">
    <property type="term" value="F:carbohydrate binding"/>
    <property type="evidence" value="ECO:0007669"/>
    <property type="project" value="InterPro"/>
</dbReference>
<evidence type="ECO:0000256" key="5">
    <source>
        <dbReference type="ARBA" id="ARBA00022723"/>
    </source>
</evidence>
<dbReference type="PANTHER" id="PTHR11607">
    <property type="entry name" value="ALPHA-MANNOSIDASE"/>
    <property type="match status" value="1"/>
</dbReference>
<dbReference type="PROSITE" id="PS51384">
    <property type="entry name" value="FAD_FR"/>
    <property type="match status" value="1"/>
</dbReference>
<dbReference type="Pfam" id="PF21260">
    <property type="entry name" value="Laman-like_dom"/>
    <property type="match status" value="1"/>
</dbReference>
<dbReference type="InterPro" id="IPR037094">
    <property type="entry name" value="Glyco_hydro_38_cen_sf"/>
</dbReference>
<dbReference type="InterPro" id="IPR027291">
    <property type="entry name" value="Glyco_hydro_38_N_sf"/>
</dbReference>
<dbReference type="Pfam" id="PF00227">
    <property type="entry name" value="Proteasome"/>
    <property type="match status" value="1"/>
</dbReference>
<reference evidence="15" key="1">
    <citation type="submission" date="2021-01" db="EMBL/GenBank/DDBJ databases">
        <authorList>
            <consortium name="Genoscope - CEA"/>
            <person name="William W."/>
        </authorList>
    </citation>
    <scope>NUCLEOTIDE SEQUENCE</scope>
</reference>
<dbReference type="InterPro" id="IPR011682">
    <property type="entry name" value="Glyco_hydro_38_C"/>
</dbReference>
<comment type="cofactor">
    <cofactor evidence="2">
        <name>Zn(2+)</name>
        <dbReference type="ChEBI" id="CHEBI:29105"/>
    </cofactor>
</comment>
<dbReference type="PANTHER" id="PTHR11607:SF61">
    <property type="entry name" value="ALPHA-MANNOSIDASE"/>
    <property type="match status" value="1"/>
</dbReference>
<dbReference type="InterPro" id="IPR039261">
    <property type="entry name" value="FNR_nucleotide-bd"/>
</dbReference>
<evidence type="ECO:0000256" key="12">
    <source>
        <dbReference type="ARBA" id="ARBA00060030"/>
    </source>
</evidence>
<organism evidence="15">
    <name type="scientific">Brassica napus</name>
    <name type="common">Rape</name>
    <dbReference type="NCBI Taxonomy" id="3708"/>
    <lineage>
        <taxon>Eukaryota</taxon>
        <taxon>Viridiplantae</taxon>
        <taxon>Streptophyta</taxon>
        <taxon>Embryophyta</taxon>
        <taxon>Tracheophyta</taxon>
        <taxon>Spermatophyta</taxon>
        <taxon>Magnoliopsida</taxon>
        <taxon>eudicotyledons</taxon>
        <taxon>Gunneridae</taxon>
        <taxon>Pentapetalae</taxon>
        <taxon>rosids</taxon>
        <taxon>malvids</taxon>
        <taxon>Brassicales</taxon>
        <taxon>Brassicaceae</taxon>
        <taxon>Brassiceae</taxon>
        <taxon>Brassica</taxon>
    </lineage>
</organism>
<evidence type="ECO:0000256" key="11">
    <source>
        <dbReference type="ARBA" id="ARBA00023295"/>
    </source>
</evidence>
<dbReference type="SUPFAM" id="SSF74650">
    <property type="entry name" value="Galactose mutarotase-like"/>
    <property type="match status" value="1"/>
</dbReference>
<dbReference type="GO" id="GO:0051603">
    <property type="term" value="P:proteolysis involved in protein catabolic process"/>
    <property type="evidence" value="ECO:0007669"/>
    <property type="project" value="InterPro"/>
</dbReference>
<evidence type="ECO:0000256" key="9">
    <source>
        <dbReference type="ARBA" id="ARBA00023157"/>
    </source>
</evidence>
<dbReference type="SUPFAM" id="SSF88713">
    <property type="entry name" value="Glycoside hydrolase/deacetylase"/>
    <property type="match status" value="1"/>
</dbReference>
<keyword evidence="6" id="KW-0732">Signal</keyword>
<dbReference type="Pfam" id="PF07748">
    <property type="entry name" value="Glyco_hydro_38C"/>
    <property type="match status" value="1"/>
</dbReference>
<keyword evidence="9" id="KW-1015">Disulfide bond</keyword>
<dbReference type="GO" id="GO:0046872">
    <property type="term" value="F:metal ion binding"/>
    <property type="evidence" value="ECO:0007669"/>
    <property type="project" value="UniProtKB-KW"/>
</dbReference>
<name>A0A816IW57_BRANA</name>
<gene>
    <name evidence="15" type="ORF">DARMORV10_C09P12000.1</name>
</gene>
<dbReference type="Gene3D" id="2.40.30.10">
    <property type="entry name" value="Translation factors"/>
    <property type="match status" value="1"/>
</dbReference>
<dbReference type="InterPro" id="IPR029055">
    <property type="entry name" value="Ntn_hydrolases_N"/>
</dbReference>
<comment type="similarity">
    <text evidence="3">Belongs to the glycosyl hydrolase 38 family.</text>
</comment>
<dbReference type="Proteomes" id="UP001295469">
    <property type="component" value="Chromosome C09"/>
</dbReference>
<dbReference type="Gene3D" id="1.20.1270.50">
    <property type="entry name" value="Glycoside hydrolase family 38, central domain"/>
    <property type="match status" value="2"/>
</dbReference>
<dbReference type="InterPro" id="IPR013780">
    <property type="entry name" value="Glyco_hydro_b"/>
</dbReference>
<dbReference type="InterPro" id="IPR048534">
    <property type="entry name" value="Man2a1-like_dom"/>
</dbReference>
<dbReference type="Gene3D" id="2.60.40.1180">
    <property type="entry name" value="Golgi alpha-mannosidase II"/>
    <property type="match status" value="1"/>
</dbReference>
<evidence type="ECO:0000256" key="2">
    <source>
        <dbReference type="ARBA" id="ARBA00001947"/>
    </source>
</evidence>
<evidence type="ECO:0000256" key="3">
    <source>
        <dbReference type="ARBA" id="ARBA00009792"/>
    </source>
</evidence>
<comment type="catalytic activity">
    <reaction evidence="1">
        <text>Hydrolysis of terminal, non-reducing alpha-D-mannose residues in alpha-D-mannosides.</text>
        <dbReference type="EC" id="3.2.1.24"/>
    </reaction>
</comment>
<dbReference type="InterPro" id="IPR041147">
    <property type="entry name" value="GH38_C"/>
</dbReference>
<dbReference type="InterPro" id="IPR011330">
    <property type="entry name" value="Glyco_hydro/deAcase_b/a-brl"/>
</dbReference>
<dbReference type="FunFam" id="2.70.98.30:FF:000003">
    <property type="entry name" value="Alpha-mannosidase"/>
    <property type="match status" value="1"/>
</dbReference>
<proteinExistence type="inferred from homology"/>
<keyword evidence="7" id="KW-0378">Hydrolase</keyword>
<evidence type="ECO:0000313" key="15">
    <source>
        <dbReference type="EMBL" id="CAF1717191.1"/>
    </source>
</evidence>
<dbReference type="InterPro" id="IPR001709">
    <property type="entry name" value="Flavoprot_Pyr_Nucl_cyt_Rdtase"/>
</dbReference>
<dbReference type="Gene3D" id="3.20.110.10">
    <property type="entry name" value="Glycoside hydrolase 38, N terminal domain"/>
    <property type="match status" value="1"/>
</dbReference>
<accession>A0A816IW57</accession>
<dbReference type="GO" id="GO:0016491">
    <property type="term" value="F:oxidoreductase activity"/>
    <property type="evidence" value="ECO:0007669"/>
    <property type="project" value="InterPro"/>
</dbReference>
<sequence>MAAAAIGAAVSYPSSKSSSLPSKTSFVSPQRIFLNNKSTLCYREACIYRGRVKAQVSTEAPVKVAKESKKQEEGIVVNKFKPKDPYTGRCLLNTRITGDDAPGETWHIVFTTEVGEVPYREGQSIGIIPEGIDKNGKPHKLRLYSIASSAIGDFGDSKTVSLCVKRLVYTNESGEIVKGVCSNFLCDLKPGDEAKITGPVGKEMLMPKDPNATIIMLGTGTGIAPFRSFLWKMFFEEHEDYKYGTEARVVPDKLNVHLVPHSHDDVGWLKTVDQYFIGSNNSIQKACVRNVMDSVMDSLRRDPNRKFVFAEMAFFTRWWGEQNPETHEHVKKLVNSGQLEFVNGGWSMNDEATCHYIDMIDQMTLGHRFIMQTFNITPRAAWQIDPFGHSSVQAYLMGAELGFDSLHFARIDYQDREKRKDEKSLEFVWRGSETFASSSQIFTNTFPVHYTPPSGFHYEITDDYAPLQDDPLLDAFNVKEAVDNFVNASLFYANVTRGNHVMWTMGDDFQYQFAESWFRQMDRLIHYVNKDGRVNAVYSTPSLYVDAKNAAKNITWPLKTHDFFPYADRDSAYWTGYFTSRPALKRYVRSLSGYYLAARQLEFLVGKKSGGPNTCRLGDSLAIAQHHDGVTGTAKQHVTNDYAKRLAHGASEAEAVVNSALAHLMNKARTKPDISLTQQCSSMNMSYCPVTEETISGQKSLILVAYNSLAWNRTEFIRIPVNDAGLNVEDSSGNTLDAQYIPMDNVTSNLRSNYSKAYLGVSSQQIPKYWLVFKATVPPLGWNTFFISKATGEGSDKNKHSPGTFSPMKGITEIGPGNLKLVFSPDSGLLKQMHNSRTGAKILVDQNYLWYASNVGDSKNSQVSGAYIFRPNASLAYSVSSKPELQIVRGPLVDEVHQQFSPWVSQVIRVYKDKEHAEFEYTIGPIPVGKDYVGKEVITRMVANMSTDKTFYTDSNGRDFLKRVRDDRTDWTLKVNEPIAGNYYPLTLGMYTKDKKVELSVLVDRATGGGSIKDGELELMLHRRTCMDDSRGVEESLEETVCINGTCTGLTVRGNYYVSINPVGGEGARWRRGTGQEIYTPLVMAFTHENKEKWKGSNSVKGNAMDPHYAFPPNVALITLEELDLGNVLLRLAHLYEAGEESEYSKVAKVELKKLFPGKTIKGVKEMSLVATQEKAKMKEKMKWKVEGEAEQSQSSSHPRKGGPIDSSALVVELSPMEIRTFLLQFSQKQPAKQQRRRNGGVRPFGLSTLIVGFDPYSRVPSLYQTDPSGTFSAWKANSTGRNSNSIREFLEKNYKETSGQETVKLAIRALLEVVESGGKNIEVAVMTREESRKKLKLMLLWPRSKQKRQLLKQPRKALKRTSVTQHSAAISCFSIVISTLIIVFHLLVCLSLSLPPVP</sequence>
<evidence type="ECO:0000256" key="10">
    <source>
        <dbReference type="ARBA" id="ARBA00023180"/>
    </source>
</evidence>
<keyword evidence="5" id="KW-0479">Metal-binding</keyword>
<dbReference type="InterPro" id="IPR050843">
    <property type="entry name" value="Glycosyl_Hydrlase_38"/>
</dbReference>
<dbReference type="GO" id="GO:0005839">
    <property type="term" value="C:proteasome core complex"/>
    <property type="evidence" value="ECO:0007669"/>
    <property type="project" value="InterPro"/>
</dbReference>
<evidence type="ECO:0000256" key="4">
    <source>
        <dbReference type="ARBA" id="ARBA00012752"/>
    </source>
</evidence>
<evidence type="ECO:0000256" key="1">
    <source>
        <dbReference type="ARBA" id="ARBA00000365"/>
    </source>
</evidence>
<dbReference type="Pfam" id="PF17677">
    <property type="entry name" value="Glyco_hydro38C2"/>
    <property type="match status" value="1"/>
</dbReference>
<dbReference type="Gene3D" id="2.70.98.30">
    <property type="entry name" value="Golgi alpha-mannosidase II, domain 4"/>
    <property type="match status" value="1"/>
</dbReference>
<evidence type="ECO:0000259" key="14">
    <source>
        <dbReference type="PROSITE" id="PS51384"/>
    </source>
</evidence>
<dbReference type="InterPro" id="IPR015341">
    <property type="entry name" value="Glyco_hydro_38_cen"/>
</dbReference>
<evidence type="ECO:0000256" key="13">
    <source>
        <dbReference type="SAM" id="MobiDB-lite"/>
    </source>
</evidence>
<dbReference type="InterPro" id="IPR017938">
    <property type="entry name" value="Riboflavin_synthase-like_b-brl"/>
</dbReference>
<dbReference type="Pfam" id="PF01074">
    <property type="entry name" value="Glyco_hydro_38N"/>
    <property type="match status" value="1"/>
</dbReference>
<evidence type="ECO:0000256" key="6">
    <source>
        <dbReference type="ARBA" id="ARBA00022729"/>
    </source>
</evidence>
<dbReference type="CDD" id="cd10810">
    <property type="entry name" value="GH38N_AMII_LAM_like"/>
    <property type="match status" value="1"/>
</dbReference>
<dbReference type="InterPro" id="IPR011013">
    <property type="entry name" value="Gal_mutarotase_sf_dom"/>
</dbReference>
<dbReference type="SUPFAM" id="SSF63380">
    <property type="entry name" value="Riboflavin synthase domain-like"/>
    <property type="match status" value="1"/>
</dbReference>
<dbReference type="SUPFAM" id="SSF52343">
    <property type="entry name" value="Ferredoxin reductase-like, C-terminal NADP-linked domain"/>
    <property type="match status" value="1"/>
</dbReference>
<dbReference type="SMART" id="SM00872">
    <property type="entry name" value="Alpha-mann_mid"/>
    <property type="match status" value="1"/>
</dbReference>
<dbReference type="SUPFAM" id="SSF56235">
    <property type="entry name" value="N-terminal nucleophile aminohydrolases (Ntn hydrolases)"/>
    <property type="match status" value="1"/>
</dbReference>
<dbReference type="GO" id="GO:0004559">
    <property type="term" value="F:alpha-mannosidase activity"/>
    <property type="evidence" value="ECO:0007669"/>
    <property type="project" value="UniProtKB-EC"/>
</dbReference>
<dbReference type="Pfam" id="PF09261">
    <property type="entry name" value="Alpha-mann_mid"/>
    <property type="match status" value="1"/>
</dbReference>
<dbReference type="GO" id="GO:0006013">
    <property type="term" value="P:mannose metabolic process"/>
    <property type="evidence" value="ECO:0007669"/>
    <property type="project" value="InterPro"/>
</dbReference>
<evidence type="ECO:0000256" key="7">
    <source>
        <dbReference type="ARBA" id="ARBA00022801"/>
    </source>
</evidence>
<comment type="function">
    <text evidence="12">Liberates mannose from p-nitrophenyl-alpha-D-mannoside in vitro.</text>
</comment>
<dbReference type="PRINTS" id="PR00371">
    <property type="entry name" value="FPNCR"/>
</dbReference>
<evidence type="ECO:0000256" key="8">
    <source>
        <dbReference type="ARBA" id="ARBA00022833"/>
    </source>
</evidence>
<dbReference type="InterPro" id="IPR028995">
    <property type="entry name" value="Glyco_hydro_57/38_cen_sf"/>
</dbReference>
<dbReference type="InterPro" id="IPR000602">
    <property type="entry name" value="Glyco_hydro_38_N"/>
</dbReference>
<keyword evidence="8" id="KW-0862">Zinc</keyword>
<dbReference type="FunFam" id="2.60.40.1180:FF:000015">
    <property type="entry name" value="Alpha-mannosidase"/>
    <property type="match status" value="1"/>
</dbReference>
<dbReference type="InterPro" id="IPR017927">
    <property type="entry name" value="FAD-bd_FR_type"/>
</dbReference>
<dbReference type="FunFam" id="3.20.110.10:FF:000001">
    <property type="entry name" value="Alpha-mannosidase"/>
    <property type="match status" value="1"/>
</dbReference>
<dbReference type="FunFam" id="1.20.1270.50:FF:000003">
    <property type="entry name" value="Alpha-mannosidase"/>
    <property type="match status" value="1"/>
</dbReference>
<dbReference type="FunFam" id="2.60.40.1360:FF:000001">
    <property type="entry name" value="Alpha-mannosidase"/>
    <property type="match status" value="1"/>
</dbReference>
<dbReference type="EC" id="3.2.1.24" evidence="4"/>
<feature type="domain" description="FAD-binding FR-type" evidence="14">
    <location>
        <begin position="83"/>
        <end position="206"/>
    </location>
</feature>
<dbReference type="EMBL" id="HG994373">
    <property type="protein sequence ID" value="CAF1717191.1"/>
    <property type="molecule type" value="Genomic_DNA"/>
</dbReference>
<keyword evidence="11" id="KW-0326">Glycosidase</keyword>
<feature type="region of interest" description="Disordered" evidence="13">
    <location>
        <begin position="1183"/>
        <end position="1206"/>
    </location>
</feature>
<dbReference type="Gene3D" id="3.40.50.80">
    <property type="entry name" value="Nucleotide-binding domain of ferredoxin-NADP reductase (FNR) module"/>
    <property type="match status" value="1"/>
</dbReference>
<dbReference type="SUPFAM" id="SSF88688">
    <property type="entry name" value="Families 57/38 glycoside transferase middle domain"/>
    <property type="match status" value="1"/>
</dbReference>
<dbReference type="InterPro" id="IPR001353">
    <property type="entry name" value="Proteasome_sua/b"/>
</dbReference>
<dbReference type="Gene3D" id="2.60.40.1360">
    <property type="match status" value="1"/>
</dbReference>
<dbReference type="FunFam" id="1.20.1270.50:FF:000002">
    <property type="entry name" value="Alpha-mannosidase"/>
    <property type="match status" value="1"/>
</dbReference>